<name>A0ABY8XX52_9PSEU</name>
<feature type="transmembrane region" description="Helical" evidence="2">
    <location>
        <begin position="83"/>
        <end position="103"/>
    </location>
</feature>
<protein>
    <recommendedName>
        <fullName evidence="5">DUF2637 domain-containing protein</fullName>
    </recommendedName>
</protein>
<feature type="region of interest" description="Disordered" evidence="1">
    <location>
        <begin position="1"/>
        <end position="37"/>
    </location>
</feature>
<feature type="compositionally biased region" description="Basic and acidic residues" evidence="1">
    <location>
        <begin position="1"/>
        <end position="10"/>
    </location>
</feature>
<feature type="compositionally biased region" description="Basic and acidic residues" evidence="1">
    <location>
        <begin position="17"/>
        <end position="37"/>
    </location>
</feature>
<reference evidence="3 4" key="1">
    <citation type="submission" date="2023-06" db="EMBL/GenBank/DDBJ databases">
        <authorList>
            <person name="Oyuntsetseg B."/>
            <person name="Kim S.B."/>
        </authorList>
    </citation>
    <scope>NUCLEOTIDE SEQUENCE [LARGE SCALE GENOMIC DNA]</scope>
    <source>
        <strain evidence="3 4">2-2</strain>
    </source>
</reference>
<dbReference type="Proteomes" id="UP001227101">
    <property type="component" value="Chromosome"/>
</dbReference>
<feature type="compositionally biased region" description="Basic residues" evidence="1">
    <location>
        <begin position="302"/>
        <end position="313"/>
    </location>
</feature>
<keyword evidence="2" id="KW-0812">Transmembrane</keyword>
<evidence type="ECO:0000313" key="3">
    <source>
        <dbReference type="EMBL" id="WIV60168.1"/>
    </source>
</evidence>
<proteinExistence type="predicted"/>
<keyword evidence="4" id="KW-1185">Reference proteome</keyword>
<keyword evidence="2" id="KW-1133">Transmembrane helix</keyword>
<gene>
    <name evidence="3" type="ORF">QP939_16905</name>
</gene>
<keyword evidence="2" id="KW-0472">Membrane</keyword>
<evidence type="ECO:0000256" key="1">
    <source>
        <dbReference type="SAM" id="MobiDB-lite"/>
    </source>
</evidence>
<sequence>MSTWAEERRANHAATAEQRRQDAAAATDRKLREQSARAELRRADAAAAVKLADKQREANRARRAAALARVAGWLSTNRVRLPIYLLALVSAGMAVPAMAGYGLATYGDATGAALPALSELGMWAFALAVEVTRHRHPERPVWALQLGTWLFAGVGFGLNVVHGLGRGWDAAVVMGIVSVAGVIAHQLAVASPPRSPAERAAARIERQALRKVARVRRAAVRTAVAEIAADGTARLVFTPGRYTLNGRQLAAVVDLDAHTADVLDDEIAAFFAQLDQAPRADDGPISDAPILTLDRPADQPKSTRKPRPPRAPKTRSIEDLRAAFTAAIDNPDVAINPTSAESIRKTLHCAPKYARQLRDEHANPNRK</sequence>
<organism evidence="3 4">
    <name type="scientific">Amycolatopsis nalaikhensis</name>
    <dbReference type="NCBI Taxonomy" id="715472"/>
    <lineage>
        <taxon>Bacteria</taxon>
        <taxon>Bacillati</taxon>
        <taxon>Actinomycetota</taxon>
        <taxon>Actinomycetes</taxon>
        <taxon>Pseudonocardiales</taxon>
        <taxon>Pseudonocardiaceae</taxon>
        <taxon>Amycolatopsis</taxon>
    </lineage>
</organism>
<feature type="region of interest" description="Disordered" evidence="1">
    <location>
        <begin position="278"/>
        <end position="317"/>
    </location>
</feature>
<dbReference type="EMBL" id="CP127173">
    <property type="protein sequence ID" value="WIV60168.1"/>
    <property type="molecule type" value="Genomic_DNA"/>
</dbReference>
<evidence type="ECO:0008006" key="5">
    <source>
        <dbReference type="Google" id="ProtNLM"/>
    </source>
</evidence>
<feature type="transmembrane region" description="Helical" evidence="2">
    <location>
        <begin position="141"/>
        <end position="164"/>
    </location>
</feature>
<evidence type="ECO:0000256" key="2">
    <source>
        <dbReference type="SAM" id="Phobius"/>
    </source>
</evidence>
<accession>A0ABY8XX52</accession>
<dbReference type="RefSeq" id="WP_285457733.1">
    <property type="nucleotide sequence ID" value="NZ_CP127173.1"/>
</dbReference>
<evidence type="ECO:0000313" key="4">
    <source>
        <dbReference type="Proteomes" id="UP001227101"/>
    </source>
</evidence>
<feature type="transmembrane region" description="Helical" evidence="2">
    <location>
        <begin position="170"/>
        <end position="189"/>
    </location>
</feature>